<evidence type="ECO:0000259" key="1">
    <source>
        <dbReference type="Pfam" id="PF14498"/>
    </source>
</evidence>
<keyword evidence="4" id="KW-0378">Hydrolase</keyword>
<dbReference type="Pfam" id="PF14498">
    <property type="entry name" value="Glyco_hyd_65N_2"/>
    <property type="match status" value="1"/>
</dbReference>
<dbReference type="InterPro" id="IPR049053">
    <property type="entry name" value="AFCA-like_C"/>
</dbReference>
<organism evidence="4 5">
    <name type="scientific">Coraliomargarita algicola</name>
    <dbReference type="NCBI Taxonomy" id="3092156"/>
    <lineage>
        <taxon>Bacteria</taxon>
        <taxon>Pseudomonadati</taxon>
        <taxon>Verrucomicrobiota</taxon>
        <taxon>Opitutia</taxon>
        <taxon>Puniceicoccales</taxon>
        <taxon>Coraliomargaritaceae</taxon>
        <taxon>Coraliomargarita</taxon>
    </lineage>
</organism>
<evidence type="ECO:0000259" key="2">
    <source>
        <dbReference type="Pfam" id="PF21307"/>
    </source>
</evidence>
<sequence>MKRIIQFTFIQAIALGLSSFGGDSALCAAPTGETQLELFYEQPAEQWVEALPLGNGRLGAMVFGGTEEERIQFNEATLYAGGPYDYSRPGASDYLEEIRSLLFAGEQKQAERLAMKEFMSDPISQVPYQAFADLILQFPGHEAVEAYRRALDIHEAVATTHYTVDGVRYTREVLASFPDQVIAIRITADHAGKVSFNAGFKSAHRNSTVNGAGDHELRLSGVLPDTYEDKRKKFIMEVANPLRFEARLRVQAEGGSVAVKDGSLSVKAADAVTLLLTAATSFKNFEDVSGDPAEICANILSAVSDQNWEALKAAHVQDYQSLFDRVSIDLGTGENEALPTEVRLKRAPESDDPGLVALVFQYGRYLLIASSRPGGQPANLQGIWNDSNNPPWGSRYTVNINTEMNYWPAEMANLAECHEPLLDAMQELAISGQRTAKNLYNARGWVLHHNFDIWRGTAPINGANHGLWPTGGAWLCQHLWWHYTFSEDRAFLERAYPVMRDAALFFVDFLVEDPRNDKGWLISTPSHSPENGGLVAGPTMDHQIIRNLFSNVIEASEILGEDTALRAQLIEMRARIVPNQIGRHGQLQEWLEDKDNPKSKHRHVSHLWGLHPGNEINWRDTPELFNAAKQSLIFRGDEATGWSMGWKVNFWARFLDGDHAVLILRNLIRPAQGKGISMSKGGGLYPNLFDAHPPFQIDGNFGATAGIIEMLLQSHVRNEDGSYLLHLLPALPSAWPDGSVTGLRARGGFEVSLEWKDGQLVKAEILSLLGNPVVVQNADGKQTVFEHTTAGQNYTIQSL</sequence>
<evidence type="ECO:0000313" key="4">
    <source>
        <dbReference type="EMBL" id="WPJ96258.1"/>
    </source>
</evidence>
<dbReference type="PANTHER" id="PTHR31084">
    <property type="entry name" value="ALPHA-L-FUCOSIDASE 2"/>
    <property type="match status" value="1"/>
</dbReference>
<keyword evidence="5" id="KW-1185">Reference proteome</keyword>
<dbReference type="GO" id="GO:0016787">
    <property type="term" value="F:hydrolase activity"/>
    <property type="evidence" value="ECO:0007669"/>
    <property type="project" value="UniProtKB-KW"/>
</dbReference>
<dbReference type="InterPro" id="IPR012341">
    <property type="entry name" value="6hp_glycosidase-like_sf"/>
</dbReference>
<feature type="domain" description="Glycosyl hydrolase family 95 catalytic" evidence="3">
    <location>
        <begin position="308"/>
        <end position="711"/>
    </location>
</feature>
<feature type="domain" description="Alpha fucosidase A-like C-terminal" evidence="2">
    <location>
        <begin position="724"/>
        <end position="785"/>
    </location>
</feature>
<gene>
    <name evidence="4" type="ORF">SH580_00900</name>
</gene>
<dbReference type="PIRSF" id="PIRSF007663">
    <property type="entry name" value="UCP007663"/>
    <property type="match status" value="1"/>
</dbReference>
<dbReference type="Pfam" id="PF22124">
    <property type="entry name" value="Glyco_hydro_95_cat"/>
    <property type="match status" value="1"/>
</dbReference>
<dbReference type="InterPro" id="IPR016518">
    <property type="entry name" value="Alpha-L-fucosidase"/>
</dbReference>
<dbReference type="Pfam" id="PF21307">
    <property type="entry name" value="Glyco_hydro_95_C"/>
    <property type="match status" value="1"/>
</dbReference>
<dbReference type="InterPro" id="IPR008928">
    <property type="entry name" value="6-hairpin_glycosidase_sf"/>
</dbReference>
<evidence type="ECO:0000259" key="3">
    <source>
        <dbReference type="Pfam" id="PF22124"/>
    </source>
</evidence>
<dbReference type="Proteomes" id="UP001324993">
    <property type="component" value="Chromosome"/>
</dbReference>
<reference evidence="4 5" key="1">
    <citation type="submission" date="2023-11" db="EMBL/GenBank/DDBJ databases">
        <title>Coraliomargarita sp. nov., isolated from marine algae.</title>
        <authorList>
            <person name="Lee J.K."/>
            <person name="Baek J.H."/>
            <person name="Kim J.M."/>
            <person name="Choi D.G."/>
            <person name="Jeon C.O."/>
        </authorList>
    </citation>
    <scope>NUCLEOTIDE SEQUENCE [LARGE SCALE GENOMIC DNA]</scope>
    <source>
        <strain evidence="4 5">J2-16</strain>
    </source>
</reference>
<protein>
    <submittedName>
        <fullName evidence="4">Glycoside hydrolase family 95 protein</fullName>
    </submittedName>
</protein>
<dbReference type="SUPFAM" id="SSF48208">
    <property type="entry name" value="Six-hairpin glycosidases"/>
    <property type="match status" value="1"/>
</dbReference>
<feature type="domain" description="Glycosyl hydrolase family 95 N-terminal" evidence="1">
    <location>
        <begin position="38"/>
        <end position="284"/>
    </location>
</feature>
<dbReference type="InterPro" id="IPR054363">
    <property type="entry name" value="GH95_cat"/>
</dbReference>
<evidence type="ECO:0000313" key="5">
    <source>
        <dbReference type="Proteomes" id="UP001324993"/>
    </source>
</evidence>
<dbReference type="RefSeq" id="WP_319833121.1">
    <property type="nucleotide sequence ID" value="NZ_CP138858.1"/>
</dbReference>
<dbReference type="PANTHER" id="PTHR31084:SF0">
    <property type="entry name" value="ALPHA-L-FUCOSIDASE 2"/>
    <property type="match status" value="1"/>
</dbReference>
<name>A0ABZ0RLD5_9BACT</name>
<dbReference type="InterPro" id="IPR027414">
    <property type="entry name" value="GH95_N_dom"/>
</dbReference>
<proteinExistence type="predicted"/>
<accession>A0ABZ0RLD5</accession>
<dbReference type="Gene3D" id="1.50.10.10">
    <property type="match status" value="1"/>
</dbReference>
<dbReference type="EMBL" id="CP138858">
    <property type="protein sequence ID" value="WPJ96258.1"/>
    <property type="molecule type" value="Genomic_DNA"/>
</dbReference>